<dbReference type="InterPro" id="IPR036419">
    <property type="entry name" value="Ribosomal_S3_C_sf"/>
</dbReference>
<evidence type="ECO:0000256" key="12">
    <source>
        <dbReference type="RuleBase" id="RU003624"/>
    </source>
</evidence>
<reference evidence="15" key="1">
    <citation type="submission" date="2017-11" db="EMBL/GenBank/DDBJ databases">
        <title>The Complete Chloroplast Genome of Zantedeschia aethiopica (Araceae).</title>
        <authorList>
            <person name="He S."/>
            <person name="Wu H."/>
        </authorList>
    </citation>
    <scope>NUCLEOTIDE SEQUENCE</scope>
</reference>
<keyword evidence="6 11" id="KW-0699">rRNA-binding</keyword>
<sequence length="245" mass="28740">MARKINPLAFRLGTTQNHHSVWFAQPKLYSTGLREDEKIRDCIKNYIQTCINNYIQKNPNVRMSSEFEKFGITHIEIKKRIDAIWVIIHIAFPNLLIEDRKQVIKELKKNVQKKLNIKKELRTNVEKEFYSIKRKLKITIKKVEKPYGQPNILAKYIALQLENRVPAVKAMKKAIELTEKIHDVKGIKIKISGRIAGKEVARSKKIRKGRIPLQTIRAKIDYFFYPVQTIHGILGIKVWIFVDEK</sequence>
<accession>A0A3T0U4L5</accession>
<dbReference type="GO" id="GO:0019843">
    <property type="term" value="F:rRNA binding"/>
    <property type="evidence" value="ECO:0007669"/>
    <property type="project" value="UniProtKB-UniRule"/>
</dbReference>
<gene>
    <name evidence="11 15" type="primary">rps3</name>
</gene>
<evidence type="ECO:0000256" key="11">
    <source>
        <dbReference type="HAMAP-Rule" id="MF_01309"/>
    </source>
</evidence>
<evidence type="ECO:0000256" key="4">
    <source>
        <dbReference type="ARBA" id="ARBA00022528"/>
    </source>
</evidence>
<dbReference type="InterPro" id="IPR001351">
    <property type="entry name" value="Ribosomal_uS3_C"/>
</dbReference>
<keyword evidence="8 11" id="KW-0689">Ribosomal protein</keyword>
<dbReference type="InterPro" id="IPR057258">
    <property type="entry name" value="Ribosomal_uS3"/>
</dbReference>
<comment type="subunit">
    <text evidence="3 11 13">Part of the 30S ribosomal subunit.</text>
</comment>
<dbReference type="InterPro" id="IPR018280">
    <property type="entry name" value="Ribosomal_uS3_CS"/>
</dbReference>
<evidence type="ECO:0000256" key="2">
    <source>
        <dbReference type="ARBA" id="ARBA00010761"/>
    </source>
</evidence>
<dbReference type="PANTHER" id="PTHR11760:SF42">
    <property type="entry name" value="SMALL RIBOSOMAL SUBUNIT PROTEIN US3C"/>
    <property type="match status" value="1"/>
</dbReference>
<feature type="domain" description="KH type-2" evidence="14">
    <location>
        <begin position="51"/>
        <end position="144"/>
    </location>
</feature>
<dbReference type="GO" id="GO:0003735">
    <property type="term" value="F:structural constituent of ribosome"/>
    <property type="evidence" value="ECO:0007669"/>
    <property type="project" value="InterPro"/>
</dbReference>
<dbReference type="GO" id="GO:0022627">
    <property type="term" value="C:cytosolic small ribosomal subunit"/>
    <property type="evidence" value="ECO:0007669"/>
    <property type="project" value="TreeGrafter"/>
</dbReference>
<evidence type="ECO:0000256" key="5">
    <source>
        <dbReference type="ARBA" id="ARBA00022640"/>
    </source>
</evidence>
<dbReference type="InterPro" id="IPR004044">
    <property type="entry name" value="KH_dom_type_2"/>
</dbReference>
<evidence type="ECO:0000256" key="3">
    <source>
        <dbReference type="ARBA" id="ARBA00011458"/>
    </source>
</evidence>
<evidence type="ECO:0000256" key="13">
    <source>
        <dbReference type="RuleBase" id="RU003626"/>
    </source>
</evidence>
<keyword evidence="9 11" id="KW-0687">Ribonucleoprotein</keyword>
<evidence type="ECO:0000256" key="6">
    <source>
        <dbReference type="ARBA" id="ARBA00022730"/>
    </source>
</evidence>
<keyword evidence="5 13" id="KW-0934">Plastid</keyword>
<dbReference type="Gene3D" id="3.30.300.20">
    <property type="match status" value="1"/>
</dbReference>
<evidence type="ECO:0000259" key="14">
    <source>
        <dbReference type="PROSITE" id="PS50823"/>
    </source>
</evidence>
<evidence type="ECO:0000313" key="15">
    <source>
        <dbReference type="EMBL" id="AZZ70859.1"/>
    </source>
</evidence>
<dbReference type="SUPFAM" id="SSF54821">
    <property type="entry name" value="Ribosomal protein S3 C-terminal domain"/>
    <property type="match status" value="1"/>
</dbReference>
<comment type="similarity">
    <text evidence="2 11 12">Belongs to the universal ribosomal protein uS3 family.</text>
</comment>
<keyword evidence="7 11" id="KW-0694">RNA-binding</keyword>
<evidence type="ECO:0000256" key="7">
    <source>
        <dbReference type="ARBA" id="ARBA00022884"/>
    </source>
</evidence>
<dbReference type="HAMAP" id="MF_01309_B">
    <property type="entry name" value="Ribosomal_uS3_B"/>
    <property type="match status" value="1"/>
</dbReference>
<proteinExistence type="inferred from homology"/>
<dbReference type="SUPFAM" id="SSF54814">
    <property type="entry name" value="Prokaryotic type KH domain (KH-domain type II)"/>
    <property type="match status" value="1"/>
</dbReference>
<dbReference type="NCBIfam" id="TIGR01009">
    <property type="entry name" value="rpsC_bact"/>
    <property type="match status" value="1"/>
</dbReference>
<dbReference type="GO" id="GO:0009507">
    <property type="term" value="C:chloroplast"/>
    <property type="evidence" value="ECO:0007669"/>
    <property type="project" value="UniProtKB-SubCell"/>
</dbReference>
<protein>
    <recommendedName>
        <fullName evidence="10 11">Small ribosomal subunit protein uS3c</fullName>
    </recommendedName>
</protein>
<comment type="subcellular location">
    <subcellularLocation>
        <location evidence="1 11 13">Plastid</location>
        <location evidence="1 11 13">Chloroplast</location>
    </subcellularLocation>
</comment>
<evidence type="ECO:0000256" key="9">
    <source>
        <dbReference type="ARBA" id="ARBA00023274"/>
    </source>
</evidence>
<geneLocation type="chloroplast" evidence="15"/>
<dbReference type="PANTHER" id="PTHR11760">
    <property type="entry name" value="30S/40S RIBOSOMAL PROTEIN S3"/>
    <property type="match status" value="1"/>
</dbReference>
<evidence type="ECO:0000256" key="1">
    <source>
        <dbReference type="ARBA" id="ARBA00004229"/>
    </source>
</evidence>
<dbReference type="PROSITE" id="PS50823">
    <property type="entry name" value="KH_TYPE_2"/>
    <property type="match status" value="1"/>
</dbReference>
<dbReference type="InterPro" id="IPR009019">
    <property type="entry name" value="KH_sf_prok-type"/>
</dbReference>
<dbReference type="AlphaFoldDB" id="A0A3T0U4L5"/>
<organism evidence="15">
    <name type="scientific">Zantedeschia aethiopica</name>
    <name type="common">White calla lily</name>
    <name type="synonym">Calla aethiopica</name>
    <dbReference type="NCBI Taxonomy" id="69721"/>
    <lineage>
        <taxon>Eukaryota</taxon>
        <taxon>Viridiplantae</taxon>
        <taxon>Streptophyta</taxon>
        <taxon>Embryophyta</taxon>
        <taxon>Tracheophyta</taxon>
        <taxon>Spermatophyta</taxon>
        <taxon>Magnoliopsida</taxon>
        <taxon>Liliopsida</taxon>
        <taxon>Araceae</taxon>
        <taxon>Philodendroideae</taxon>
        <taxon>Zantedeschieae</taxon>
        <taxon>Zantedeschia</taxon>
    </lineage>
</organism>
<dbReference type="Gene3D" id="3.30.1140.32">
    <property type="entry name" value="Ribosomal protein S3, C-terminal domain"/>
    <property type="match status" value="1"/>
</dbReference>
<dbReference type="InterPro" id="IPR005704">
    <property type="entry name" value="Ribosomal_uS3_bac-typ"/>
</dbReference>
<dbReference type="PROSITE" id="PS00548">
    <property type="entry name" value="RIBOSOMAL_S3"/>
    <property type="match status" value="1"/>
</dbReference>
<evidence type="ECO:0000256" key="8">
    <source>
        <dbReference type="ARBA" id="ARBA00022980"/>
    </source>
</evidence>
<name>A0A3T0U4L5_ZANAE</name>
<dbReference type="Pfam" id="PF00189">
    <property type="entry name" value="Ribosomal_S3_C"/>
    <property type="match status" value="1"/>
</dbReference>
<dbReference type="CDD" id="cd02412">
    <property type="entry name" value="KH-II_30S_S3"/>
    <property type="match status" value="1"/>
</dbReference>
<keyword evidence="4 13" id="KW-0150">Chloroplast</keyword>
<dbReference type="EMBL" id="MG432242">
    <property type="protein sequence ID" value="AZZ70859.1"/>
    <property type="molecule type" value="Genomic_DNA"/>
</dbReference>
<dbReference type="GO" id="GO:0006412">
    <property type="term" value="P:translation"/>
    <property type="evidence" value="ECO:0007669"/>
    <property type="project" value="UniProtKB-UniRule"/>
</dbReference>
<dbReference type="InterPro" id="IPR015946">
    <property type="entry name" value="KH_dom-like_a/b"/>
</dbReference>
<evidence type="ECO:0000256" key="10">
    <source>
        <dbReference type="ARBA" id="ARBA00035154"/>
    </source>
</evidence>